<organism evidence="2">
    <name type="scientific">uncultured marine group II/III euryarchaeote KM3_92_B07</name>
    <dbReference type="NCBI Taxonomy" id="1456543"/>
    <lineage>
        <taxon>Archaea</taxon>
        <taxon>Methanobacteriati</taxon>
        <taxon>Methanobacteriota</taxon>
        <taxon>environmental samples</taxon>
    </lineage>
</organism>
<sequence length="128" mass="14618">MGAPATPPPEPGAIRLYFRDDRNVSIPFAWMSHDQQLIALDEGDLLVRAPQSKTRKRKEAAVLRIGKDLFGRMIGWWLHCMNINNERAGADFHRLLGLEPPSSTQTNPIVDWGDSQPEDQNEFVRRIR</sequence>
<reference evidence="2" key="1">
    <citation type="journal article" date="2014" name="Genome Biol. Evol.">
        <title>Pangenome evidence for extensive interdomain horizontal transfer affecting lineage core and shell genes in uncultured planktonic thaumarchaeota and euryarchaeota.</title>
        <authorList>
            <person name="Deschamps P."/>
            <person name="Zivanovic Y."/>
            <person name="Moreira D."/>
            <person name="Rodriguez-Valera F."/>
            <person name="Lopez-Garcia P."/>
        </authorList>
    </citation>
    <scope>NUCLEOTIDE SEQUENCE</scope>
</reference>
<name>A0A075HYS1_9EURY</name>
<evidence type="ECO:0000256" key="1">
    <source>
        <dbReference type="SAM" id="MobiDB-lite"/>
    </source>
</evidence>
<dbReference type="AlphaFoldDB" id="A0A075HYS1"/>
<evidence type="ECO:0000313" key="2">
    <source>
        <dbReference type="EMBL" id="AIF20700.1"/>
    </source>
</evidence>
<dbReference type="EMBL" id="KF901173">
    <property type="protein sequence ID" value="AIF20700.1"/>
    <property type="molecule type" value="Genomic_DNA"/>
</dbReference>
<protein>
    <submittedName>
        <fullName evidence="2">Uncharacterized protein</fullName>
    </submittedName>
</protein>
<accession>A0A075HYS1</accession>
<feature type="region of interest" description="Disordered" evidence="1">
    <location>
        <begin position="103"/>
        <end position="128"/>
    </location>
</feature>
<proteinExistence type="predicted"/>